<keyword evidence="2" id="KW-1185">Reference proteome</keyword>
<comment type="caution">
    <text evidence="1">The sequence shown here is derived from an EMBL/GenBank/DDBJ whole genome shotgun (WGS) entry which is preliminary data.</text>
</comment>
<organism evidence="1 2">
    <name type="scientific">Pistacia atlantica</name>
    <dbReference type="NCBI Taxonomy" id="434234"/>
    <lineage>
        <taxon>Eukaryota</taxon>
        <taxon>Viridiplantae</taxon>
        <taxon>Streptophyta</taxon>
        <taxon>Embryophyta</taxon>
        <taxon>Tracheophyta</taxon>
        <taxon>Spermatophyta</taxon>
        <taxon>Magnoliopsida</taxon>
        <taxon>eudicotyledons</taxon>
        <taxon>Gunneridae</taxon>
        <taxon>Pentapetalae</taxon>
        <taxon>rosids</taxon>
        <taxon>malvids</taxon>
        <taxon>Sapindales</taxon>
        <taxon>Anacardiaceae</taxon>
        <taxon>Pistacia</taxon>
    </lineage>
</organism>
<reference evidence="2" key="1">
    <citation type="journal article" date="2023" name="G3 (Bethesda)">
        <title>Genome assembly and association tests identify interacting loci associated with vigor, precocity, and sex in interspecific pistachio rootstocks.</title>
        <authorList>
            <person name="Palmer W."/>
            <person name="Jacygrad E."/>
            <person name="Sagayaradj S."/>
            <person name="Cavanaugh K."/>
            <person name="Han R."/>
            <person name="Bertier L."/>
            <person name="Beede B."/>
            <person name="Kafkas S."/>
            <person name="Golino D."/>
            <person name="Preece J."/>
            <person name="Michelmore R."/>
        </authorList>
    </citation>
    <scope>NUCLEOTIDE SEQUENCE [LARGE SCALE GENOMIC DNA]</scope>
</reference>
<evidence type="ECO:0000313" key="1">
    <source>
        <dbReference type="EMBL" id="KAJ0093350.1"/>
    </source>
</evidence>
<name>A0ACC1B394_9ROSI</name>
<protein>
    <submittedName>
        <fullName evidence="1">Uncharacterized protein</fullName>
    </submittedName>
</protein>
<gene>
    <name evidence="1" type="ORF">Patl1_26726</name>
</gene>
<evidence type="ECO:0000313" key="2">
    <source>
        <dbReference type="Proteomes" id="UP001164250"/>
    </source>
</evidence>
<dbReference type="Proteomes" id="UP001164250">
    <property type="component" value="Chromosome 7"/>
</dbReference>
<proteinExistence type="predicted"/>
<accession>A0ACC1B394</accession>
<dbReference type="EMBL" id="CM047903">
    <property type="protein sequence ID" value="KAJ0093350.1"/>
    <property type="molecule type" value="Genomic_DNA"/>
</dbReference>
<sequence>MVDVSVVGTVAQKLGESARLKLSYLCNYNSNFEELKKEVDRLRDVRANLLSTIERAQSRGEQIERDVERWLKNVEEFIHDATMIIEDFERRAENRCCKGLCPDLTTRYRLNKKAVKELKAVSGLLKDRNFDRVSYDARILPVGLFPKKLKRYKIFIGDEWDWYDKYEYKRTLKLKLNTNIGLENEIIMQLKEIEELYLDEVQGVKNVLYDLDAGGFPKLKHLSVQNNPYIWRIVDSVEWLPCDAFPLLESLFLRSLINLEKICHGELTATSFFNVRMIKVRNCDKLRDFLSISVLKGLPKLHTFELIKCKNMEEIFTTESEGDVNYSEVIDEIDFYQLRFLTLKFLPRLTSFYHEVKTYSAVQNTHKELTTDKLSDTVILEDGLDTPMPFFSRKVG</sequence>